<dbReference type="SUPFAM" id="SSF88723">
    <property type="entry name" value="PIN domain-like"/>
    <property type="match status" value="1"/>
</dbReference>
<dbReference type="PANTHER" id="PTHR36173:SF2">
    <property type="entry name" value="RIBONUCLEASE VAPC16"/>
    <property type="match status" value="1"/>
</dbReference>
<dbReference type="InterPro" id="IPR029060">
    <property type="entry name" value="PIN-like_dom_sf"/>
</dbReference>
<dbReference type="InterPro" id="IPR052919">
    <property type="entry name" value="TA_system_RNase"/>
</dbReference>
<organism evidence="2 3">
    <name type="scientific">Pedobacter terrae</name>
    <dbReference type="NCBI Taxonomy" id="405671"/>
    <lineage>
        <taxon>Bacteria</taxon>
        <taxon>Pseudomonadati</taxon>
        <taxon>Bacteroidota</taxon>
        <taxon>Sphingobacteriia</taxon>
        <taxon>Sphingobacteriales</taxon>
        <taxon>Sphingobacteriaceae</taxon>
        <taxon>Pedobacter</taxon>
    </lineage>
</organism>
<name>A0A1G7TDE2_9SPHI</name>
<dbReference type="PANTHER" id="PTHR36173">
    <property type="entry name" value="RIBONUCLEASE VAPC16-RELATED"/>
    <property type="match status" value="1"/>
</dbReference>
<evidence type="ECO:0000313" key="3">
    <source>
        <dbReference type="Proteomes" id="UP000199643"/>
    </source>
</evidence>
<dbReference type="InterPro" id="IPR002716">
    <property type="entry name" value="PIN_dom"/>
</dbReference>
<dbReference type="EMBL" id="FNCH01000005">
    <property type="protein sequence ID" value="SDG33387.1"/>
    <property type="molecule type" value="Genomic_DNA"/>
</dbReference>
<gene>
    <name evidence="2" type="ORF">SAMN05421827_105182</name>
</gene>
<dbReference type="OrthoDB" id="9798990at2"/>
<dbReference type="Proteomes" id="UP000199643">
    <property type="component" value="Unassembled WGS sequence"/>
</dbReference>
<dbReference type="RefSeq" id="WP_090498883.1">
    <property type="nucleotide sequence ID" value="NZ_FNCH01000005.1"/>
</dbReference>
<evidence type="ECO:0000313" key="2">
    <source>
        <dbReference type="EMBL" id="SDG33387.1"/>
    </source>
</evidence>
<proteinExistence type="predicted"/>
<dbReference type="Gene3D" id="3.40.50.1010">
    <property type="entry name" value="5'-nuclease"/>
    <property type="match status" value="1"/>
</dbReference>
<dbReference type="Pfam" id="PF01850">
    <property type="entry name" value="PIN"/>
    <property type="match status" value="1"/>
</dbReference>
<accession>A0A1G7TDE2</accession>
<dbReference type="InterPro" id="IPR041705">
    <property type="entry name" value="PIN_Sll0205"/>
</dbReference>
<keyword evidence="3" id="KW-1185">Reference proteome</keyword>
<dbReference type="CDD" id="cd09872">
    <property type="entry name" value="PIN_Sll0205-like"/>
    <property type="match status" value="1"/>
</dbReference>
<reference evidence="3" key="1">
    <citation type="submission" date="2016-10" db="EMBL/GenBank/DDBJ databases">
        <authorList>
            <person name="Varghese N."/>
            <person name="Submissions S."/>
        </authorList>
    </citation>
    <scope>NUCLEOTIDE SEQUENCE [LARGE SCALE GENOMIC DNA]</scope>
    <source>
        <strain evidence="3">DSM 17933</strain>
    </source>
</reference>
<feature type="domain" description="PIN" evidence="1">
    <location>
        <begin position="4"/>
        <end position="121"/>
    </location>
</feature>
<dbReference type="STRING" id="405671.SAMN05421827_105182"/>
<dbReference type="AlphaFoldDB" id="A0A1G7TDE2"/>
<evidence type="ECO:0000259" key="1">
    <source>
        <dbReference type="Pfam" id="PF01850"/>
    </source>
</evidence>
<sequence>MRFLLDTHIFLFFINGDNAISKKVIEIINNTDTEKLISIVSIWEITIKLNIGKLKLKDDINSIYQLLDHYQVKILQPSKYDFTTYSKLPLIHKDPFDRLIISQAIANDLTLITDDQYIKSYPNLKLFNT</sequence>
<protein>
    <submittedName>
        <fullName evidence="2">PIN domain nuclease, a component of toxin-antitoxin system (PIN domain)</fullName>
    </submittedName>
</protein>